<name>A0A1M5VLC5_9CLOT</name>
<dbReference type="InterPro" id="IPR050126">
    <property type="entry name" value="Ap4A_hydrolase"/>
</dbReference>
<dbReference type="GO" id="GO:0016791">
    <property type="term" value="F:phosphatase activity"/>
    <property type="evidence" value="ECO:0007669"/>
    <property type="project" value="TreeGrafter"/>
</dbReference>
<evidence type="ECO:0000259" key="2">
    <source>
        <dbReference type="Pfam" id="PF12850"/>
    </source>
</evidence>
<dbReference type="Proteomes" id="UP000184447">
    <property type="component" value="Unassembled WGS sequence"/>
</dbReference>
<evidence type="ECO:0000313" key="4">
    <source>
        <dbReference type="Proteomes" id="UP000184447"/>
    </source>
</evidence>
<dbReference type="PIRSF" id="PIRSF000883">
    <property type="entry name" value="Pesterase_MJ0912"/>
    <property type="match status" value="1"/>
</dbReference>
<evidence type="ECO:0000313" key="3">
    <source>
        <dbReference type="EMBL" id="SHH76066.1"/>
    </source>
</evidence>
<dbReference type="PANTHER" id="PTHR42850:SF2">
    <property type="entry name" value="BLL5683 PROTEIN"/>
    <property type="match status" value="1"/>
</dbReference>
<dbReference type="STRING" id="1121316.SAMN02745207_02336"/>
<dbReference type="PANTHER" id="PTHR42850">
    <property type="entry name" value="METALLOPHOSPHOESTERASE"/>
    <property type="match status" value="1"/>
</dbReference>
<dbReference type="InterPro" id="IPR024654">
    <property type="entry name" value="Calcineurin-like_PHP_lpxH"/>
</dbReference>
<feature type="domain" description="Calcineurin-like phosphoesterase" evidence="2">
    <location>
        <begin position="3"/>
        <end position="186"/>
    </location>
</feature>
<gene>
    <name evidence="3" type="ORF">SAMN02745207_02336</name>
</gene>
<dbReference type="InterPro" id="IPR011152">
    <property type="entry name" value="Pesterase_MJ0912"/>
</dbReference>
<dbReference type="InterPro" id="IPR029052">
    <property type="entry name" value="Metallo-depent_PP-like"/>
</dbReference>
<dbReference type="GO" id="GO:0005737">
    <property type="term" value="C:cytoplasm"/>
    <property type="evidence" value="ECO:0007669"/>
    <property type="project" value="TreeGrafter"/>
</dbReference>
<comment type="similarity">
    <text evidence="1">Belongs to the metallophosphoesterase superfamily. YfcE family.</text>
</comment>
<dbReference type="Pfam" id="PF12850">
    <property type="entry name" value="Metallophos_2"/>
    <property type="match status" value="1"/>
</dbReference>
<dbReference type="Gene3D" id="3.60.21.10">
    <property type="match status" value="1"/>
</dbReference>
<protein>
    <submittedName>
        <fullName evidence="3">Protein phosphatase</fullName>
    </submittedName>
</protein>
<dbReference type="RefSeq" id="WP_073338606.1">
    <property type="nucleotide sequence ID" value="NZ_FQXM01000012.1"/>
</dbReference>
<keyword evidence="4" id="KW-1185">Reference proteome</keyword>
<dbReference type="CDD" id="cd00838">
    <property type="entry name" value="MPP_superfamily"/>
    <property type="match status" value="1"/>
</dbReference>
<organism evidence="3 4">
    <name type="scientific">Clostridium grantii DSM 8605</name>
    <dbReference type="NCBI Taxonomy" id="1121316"/>
    <lineage>
        <taxon>Bacteria</taxon>
        <taxon>Bacillati</taxon>
        <taxon>Bacillota</taxon>
        <taxon>Clostridia</taxon>
        <taxon>Eubacteriales</taxon>
        <taxon>Clostridiaceae</taxon>
        <taxon>Clostridium</taxon>
    </lineage>
</organism>
<accession>A0A1M5VLC5</accession>
<dbReference type="AlphaFoldDB" id="A0A1M5VLC5"/>
<reference evidence="3 4" key="1">
    <citation type="submission" date="2016-11" db="EMBL/GenBank/DDBJ databases">
        <authorList>
            <person name="Jaros S."/>
            <person name="Januszkiewicz K."/>
            <person name="Wedrychowicz H."/>
        </authorList>
    </citation>
    <scope>NUCLEOTIDE SEQUENCE [LARGE SCALE GENOMIC DNA]</scope>
    <source>
        <strain evidence="3 4">DSM 8605</strain>
    </source>
</reference>
<proteinExistence type="inferred from homology"/>
<sequence length="241" mass="27239">MDRIAIISDIHGNIPALKAVLTDIKTRNIKRIFCLGDLAGKGPSSAEAVDLVRENCELVVKGNWDFFMAEQKSEMLLWHQNKLGKERLKFMRELPVYAEFYMSGKLIRLCHACPNDIFHRTHLSSDKKDRLRLLEATKSLGEESDVVGYGDIHSAHIDNFDGKTIFNTGSVGNPLDITQSSYAIIEGVYKSKEPATFTTSIVRVPYDIKLAIKQAMDTDMPDKEAYINELKTGIYRGRRKV</sequence>
<dbReference type="OrthoDB" id="9800565at2"/>
<dbReference type="SUPFAM" id="SSF56300">
    <property type="entry name" value="Metallo-dependent phosphatases"/>
    <property type="match status" value="1"/>
</dbReference>
<evidence type="ECO:0000256" key="1">
    <source>
        <dbReference type="ARBA" id="ARBA00008950"/>
    </source>
</evidence>
<dbReference type="EMBL" id="FQXM01000012">
    <property type="protein sequence ID" value="SHH76066.1"/>
    <property type="molecule type" value="Genomic_DNA"/>
</dbReference>